<dbReference type="InterPro" id="IPR029787">
    <property type="entry name" value="Nucleotide_cyclase"/>
</dbReference>
<dbReference type="AlphaFoldDB" id="A0A9E4K8E2"/>
<dbReference type="GO" id="GO:0004016">
    <property type="term" value="F:adenylate cyclase activity"/>
    <property type="evidence" value="ECO:0007669"/>
    <property type="project" value="UniProtKB-ARBA"/>
</dbReference>
<evidence type="ECO:0000313" key="3">
    <source>
        <dbReference type="EMBL" id="MCG7941137.1"/>
    </source>
</evidence>
<dbReference type="EMBL" id="JAEPDI010000020">
    <property type="protein sequence ID" value="MCG7941137.1"/>
    <property type="molecule type" value="Genomic_DNA"/>
</dbReference>
<reference evidence="3" key="1">
    <citation type="journal article" date="2021" name="Proc. Natl. Acad. Sci. U.S.A.">
        <title>Global biogeography of chemosynthetic symbionts reveals both localized and globally distributed symbiont groups. .</title>
        <authorList>
            <person name="Osvatic J.T."/>
            <person name="Wilkins L.G.E."/>
            <person name="Leibrecht L."/>
            <person name="Leray M."/>
            <person name="Zauner S."/>
            <person name="Polzin J."/>
            <person name="Camacho Y."/>
            <person name="Gros O."/>
            <person name="van Gils J.A."/>
            <person name="Eisen J.A."/>
            <person name="Petersen J.M."/>
            <person name="Yuen B."/>
        </authorList>
    </citation>
    <scope>NUCLEOTIDE SEQUENCE</scope>
    <source>
        <strain evidence="3">MAGL173</strain>
    </source>
</reference>
<sequence length="720" mass="80309">MEKHQLRSALLLGISIGILGALISLLPVGSAWEEDMGLGLLFKLRGQRAAPESIEIVSINGETAAQLGLSEEIPEWPRSLHADLIEQLNRAGVRLIVFDIFFKKARAVESDRQLAETIRQSGNVLLVSYQQQQQVKNSDGKHTVEQLIPPTAILADAALELAPFVLPKVPVKVSRFWTFSGNQQRLSLPAAALLHAADPGGDRLKQLLLGSLEPHKRSLQAPNLDDLHEIALFLRNNPALIEPMRIQLEEQHKLRMSNLRYQQMQSVINLFEAPTYPHLNFYGPPGSIKTHSFQEILASPADSLKHLRDKTLFIGYAGAYQPKQKDGFYTVFSQSSGLDISGVEIAATAYANLLYQEVLHRPHSGWIALLMITFGVGISLLFRFNPGLIGVIVGMVVGGSYFGSTYLLFNHFNLWLPWFIPLVIQLPAALIVSLIWHYQQMRTSREHLRRLFGYYLPGDVIEKLARDNKQPAGLIESAYGVCLASDAQNYTAMAEKMEPKVLQEYLNRYFKILFTPVRANKGIVSDVVGDAMLAIWPATEINHNMEQMACEAALAIGTAIQNSDLAPKLFTRIGLHAGELVMSHVGAIDHFEYRAVGDMVNTTSRIENLNKLLGTRILASEDFVKHLKGIQIRELGLFSVSGKEKPINIFEIAAKSDSVDASMLSLHQAFAEALLLWQMGERPAANRKFQSIAKDFPSDGPTNYYINQFADRRSTQKRKY</sequence>
<dbReference type="SMART" id="SM01080">
    <property type="entry name" value="CHASE2"/>
    <property type="match status" value="1"/>
</dbReference>
<dbReference type="Pfam" id="PF00211">
    <property type="entry name" value="Guanylate_cyc"/>
    <property type="match status" value="1"/>
</dbReference>
<comment type="caution">
    <text evidence="3">The sequence shown here is derived from an EMBL/GenBank/DDBJ whole genome shotgun (WGS) entry which is preliminary data.</text>
</comment>
<feature type="transmembrane region" description="Helical" evidence="1">
    <location>
        <begin position="415"/>
        <end position="436"/>
    </location>
</feature>
<dbReference type="PANTHER" id="PTHR43081">
    <property type="entry name" value="ADENYLATE CYCLASE, TERMINAL-DIFFERENTIATION SPECIFIC-RELATED"/>
    <property type="match status" value="1"/>
</dbReference>
<feature type="transmembrane region" description="Helical" evidence="1">
    <location>
        <begin position="364"/>
        <end position="382"/>
    </location>
</feature>
<evidence type="ECO:0000256" key="1">
    <source>
        <dbReference type="SAM" id="Phobius"/>
    </source>
</evidence>
<dbReference type="GO" id="GO:0035556">
    <property type="term" value="P:intracellular signal transduction"/>
    <property type="evidence" value="ECO:0007669"/>
    <property type="project" value="InterPro"/>
</dbReference>
<dbReference type="GO" id="GO:0009190">
    <property type="term" value="P:cyclic nucleotide biosynthetic process"/>
    <property type="evidence" value="ECO:0007669"/>
    <property type="project" value="InterPro"/>
</dbReference>
<gene>
    <name evidence="3" type="ORF">JAZ04_20070</name>
</gene>
<dbReference type="PROSITE" id="PS50125">
    <property type="entry name" value="GUANYLATE_CYCLASE_2"/>
    <property type="match status" value="1"/>
</dbReference>
<evidence type="ECO:0000259" key="2">
    <source>
        <dbReference type="PROSITE" id="PS50125"/>
    </source>
</evidence>
<dbReference type="InterPro" id="IPR007890">
    <property type="entry name" value="CHASE2"/>
</dbReference>
<dbReference type="Pfam" id="PF05226">
    <property type="entry name" value="CHASE2"/>
    <property type="match status" value="1"/>
</dbReference>
<dbReference type="InterPro" id="IPR050697">
    <property type="entry name" value="Adenylyl/Guanylyl_Cyclase_3/4"/>
</dbReference>
<dbReference type="CDD" id="cd07302">
    <property type="entry name" value="CHD"/>
    <property type="match status" value="1"/>
</dbReference>
<accession>A0A9E4K8E2</accession>
<protein>
    <submittedName>
        <fullName evidence="3">Adenylate/guanylate cyclase domain-containing protein</fullName>
    </submittedName>
</protein>
<proteinExistence type="predicted"/>
<dbReference type="Proteomes" id="UP000886687">
    <property type="component" value="Unassembled WGS sequence"/>
</dbReference>
<dbReference type="SUPFAM" id="SSF55073">
    <property type="entry name" value="Nucleotide cyclase"/>
    <property type="match status" value="1"/>
</dbReference>
<keyword evidence="1" id="KW-1133">Transmembrane helix</keyword>
<dbReference type="SMART" id="SM00044">
    <property type="entry name" value="CYCc"/>
    <property type="match status" value="1"/>
</dbReference>
<dbReference type="PANTHER" id="PTHR43081:SF1">
    <property type="entry name" value="ADENYLATE CYCLASE, TERMINAL-DIFFERENTIATION SPECIFIC"/>
    <property type="match status" value="1"/>
</dbReference>
<keyword evidence="1" id="KW-0472">Membrane</keyword>
<dbReference type="InterPro" id="IPR001054">
    <property type="entry name" value="A/G_cyclase"/>
</dbReference>
<dbReference type="Gene3D" id="3.30.70.1230">
    <property type="entry name" value="Nucleotide cyclase"/>
    <property type="match status" value="1"/>
</dbReference>
<evidence type="ECO:0000313" key="4">
    <source>
        <dbReference type="Proteomes" id="UP000886687"/>
    </source>
</evidence>
<feature type="transmembrane region" description="Helical" evidence="1">
    <location>
        <begin position="389"/>
        <end position="409"/>
    </location>
</feature>
<feature type="domain" description="Guanylate cyclase" evidence="2">
    <location>
        <begin position="481"/>
        <end position="607"/>
    </location>
</feature>
<keyword evidence="1" id="KW-0812">Transmembrane</keyword>
<name>A0A9E4K8E2_9GAMM</name>
<organism evidence="3 4">
    <name type="scientific">Candidatus Thiodiazotropha lotti</name>
    <dbReference type="NCBI Taxonomy" id="2792787"/>
    <lineage>
        <taxon>Bacteria</taxon>
        <taxon>Pseudomonadati</taxon>
        <taxon>Pseudomonadota</taxon>
        <taxon>Gammaproteobacteria</taxon>
        <taxon>Chromatiales</taxon>
        <taxon>Sedimenticolaceae</taxon>
        <taxon>Candidatus Thiodiazotropha</taxon>
    </lineage>
</organism>